<feature type="transmembrane region" description="Helical" evidence="1">
    <location>
        <begin position="212"/>
        <end position="232"/>
    </location>
</feature>
<feature type="transmembrane region" description="Helical" evidence="1">
    <location>
        <begin position="116"/>
        <end position="133"/>
    </location>
</feature>
<keyword evidence="1" id="KW-1133">Transmembrane helix</keyword>
<keyword evidence="1" id="KW-0812">Transmembrane</keyword>
<accession>A0A853BIK2</accession>
<feature type="transmembrane region" description="Helical" evidence="1">
    <location>
        <begin position="61"/>
        <end position="79"/>
    </location>
</feature>
<sequence length="284" mass="27236">MGTVLALASACCYGVVDFGGGLLARRAHFAAVALLGQVGGLLVAAAAATLALGGAPGLADLAWGALSGVGTGVGMVFLFRGLTHGAMAVVVPVSAVSGVALPVLVGVLLLGDRPAAPAWIGIALAVPALWLVARPTGAGGGAAGCAPATAVDALVAGVGVGVGVAVQYVALAQAGPDAGIWPVAAGRVTAVLTVLPLVLPDVSRLRMGARDALAAGALGMVAAAALVCYLLAAHQRLMVAVVLASFYPAIPVLLGVAVLRERVAPPQVAGLVGAAAAVGLLTAG</sequence>
<feature type="transmembrane region" description="Helical" evidence="1">
    <location>
        <begin position="6"/>
        <end position="24"/>
    </location>
</feature>
<evidence type="ECO:0000256" key="1">
    <source>
        <dbReference type="SAM" id="Phobius"/>
    </source>
</evidence>
<comment type="caution">
    <text evidence="2">The sequence shown here is derived from an EMBL/GenBank/DDBJ whole genome shotgun (WGS) entry which is preliminary data.</text>
</comment>
<feature type="transmembrane region" description="Helical" evidence="1">
    <location>
        <begin position="238"/>
        <end position="259"/>
    </location>
</feature>
<dbReference type="SUPFAM" id="SSF103481">
    <property type="entry name" value="Multidrug resistance efflux transporter EmrE"/>
    <property type="match status" value="1"/>
</dbReference>
<feature type="transmembrane region" description="Helical" evidence="1">
    <location>
        <begin position="86"/>
        <end position="110"/>
    </location>
</feature>
<dbReference type="InterPro" id="IPR037185">
    <property type="entry name" value="EmrE-like"/>
</dbReference>
<proteinExistence type="predicted"/>
<reference evidence="2 3" key="1">
    <citation type="submission" date="2020-07" db="EMBL/GenBank/DDBJ databases">
        <title>Sequencing the genomes of 1000 actinobacteria strains.</title>
        <authorList>
            <person name="Klenk H.-P."/>
        </authorList>
    </citation>
    <scope>NUCLEOTIDE SEQUENCE [LARGE SCALE GENOMIC DNA]</scope>
    <source>
        <strain evidence="2 3">DSM 45927</strain>
    </source>
</reference>
<name>A0A853BIK2_9ACTN</name>
<evidence type="ECO:0000313" key="2">
    <source>
        <dbReference type="EMBL" id="NYI94565.1"/>
    </source>
</evidence>
<feature type="transmembrane region" description="Helical" evidence="1">
    <location>
        <begin position="31"/>
        <end position="55"/>
    </location>
</feature>
<dbReference type="EMBL" id="JACCFO010000001">
    <property type="protein sequence ID" value="NYI94565.1"/>
    <property type="molecule type" value="Genomic_DNA"/>
</dbReference>
<feature type="transmembrane region" description="Helical" evidence="1">
    <location>
        <begin position="180"/>
        <end position="200"/>
    </location>
</feature>
<protein>
    <submittedName>
        <fullName evidence="2">Drug/metabolite transporter (DMT)-like permease</fullName>
    </submittedName>
</protein>
<dbReference type="Gene3D" id="1.10.3730.20">
    <property type="match status" value="1"/>
</dbReference>
<dbReference type="Proteomes" id="UP000575985">
    <property type="component" value="Unassembled WGS sequence"/>
</dbReference>
<dbReference type="RefSeq" id="WP_179766233.1">
    <property type="nucleotide sequence ID" value="NZ_JACCFO010000001.1"/>
</dbReference>
<keyword evidence="1" id="KW-0472">Membrane</keyword>
<keyword evidence="3" id="KW-1185">Reference proteome</keyword>
<feature type="transmembrane region" description="Helical" evidence="1">
    <location>
        <begin position="145"/>
        <end position="168"/>
    </location>
</feature>
<gene>
    <name evidence="2" type="ORF">HNR12_000842</name>
</gene>
<organism evidence="2 3">
    <name type="scientific">Streptomonospora nanhaiensis</name>
    <dbReference type="NCBI Taxonomy" id="1323731"/>
    <lineage>
        <taxon>Bacteria</taxon>
        <taxon>Bacillati</taxon>
        <taxon>Actinomycetota</taxon>
        <taxon>Actinomycetes</taxon>
        <taxon>Streptosporangiales</taxon>
        <taxon>Nocardiopsidaceae</taxon>
        <taxon>Streptomonospora</taxon>
    </lineage>
</organism>
<dbReference type="AlphaFoldDB" id="A0A853BIK2"/>
<evidence type="ECO:0000313" key="3">
    <source>
        <dbReference type="Proteomes" id="UP000575985"/>
    </source>
</evidence>